<feature type="domain" description="G" evidence="1">
    <location>
        <begin position="68"/>
        <end position="182"/>
    </location>
</feature>
<dbReference type="Proteomes" id="UP001235849">
    <property type="component" value="Unassembled WGS sequence"/>
</dbReference>
<gene>
    <name evidence="2" type="ORF">PMG25_11580</name>
</gene>
<dbReference type="InterPro" id="IPR027417">
    <property type="entry name" value="P-loop_NTPase"/>
</dbReference>
<sequence length="512" mass="59682">MTDFTTLSEVKDRFIEALKTLPKQTIVVSGESNSTFTEVNLSETVSQDVQQLQNLWEFLASYRNLKIIALVGMVNTGKSALGNHLLHCGESGVFEEACIRETSEAQEAKIDEETIIIDLPGLGAVLCEEDDEVVRGIIRRANLLLLVLDVNYPIPRHLYDFLKSDEVIKSGSLQRIIIVVNKIDFLHDLPEKVQKKEIQKYINFLTNGNPEMEFEGISKLFDYKIPIVPFSVKQARQNKNHDLDYNLKRVINLSLEASSNTAIYRAEYDLLQIAANYVLLLISYATIEEKKKDLDLRMTSSIKAVRSEINESLQREIKRFVQRIISIRESCYQEMSNSYTTTSAERFWRGDNFQWKKERIYKCRERYKEQMVSEFNQFSRNLRTNVSIIACSLFSDVQISIPNSDSITSELKSSIYEIWDAFDDYWFLDKDSYTFNRSLDQSTECLNKAVDYLSDWFSELDDRISETLRSQINNMNLFQEYSYYLSHMQLLESFCQKFVSIDYFRNVFLNQE</sequence>
<dbReference type="SUPFAM" id="SSF52540">
    <property type="entry name" value="P-loop containing nucleoside triphosphate hydrolases"/>
    <property type="match status" value="1"/>
</dbReference>
<evidence type="ECO:0000313" key="2">
    <source>
        <dbReference type="EMBL" id="MDJ1174735.1"/>
    </source>
</evidence>
<dbReference type="Pfam" id="PF01926">
    <property type="entry name" value="MMR_HSR1"/>
    <property type="match status" value="1"/>
</dbReference>
<dbReference type="RefSeq" id="WP_283767055.1">
    <property type="nucleotide sequence ID" value="NZ_JAQOSO010000062.1"/>
</dbReference>
<keyword evidence="3" id="KW-1185">Reference proteome</keyword>
<name>A0ABT7B6E5_9CYAN</name>
<dbReference type="EMBL" id="JAQOSO010000062">
    <property type="protein sequence ID" value="MDJ1174735.1"/>
    <property type="molecule type" value="Genomic_DNA"/>
</dbReference>
<evidence type="ECO:0000313" key="3">
    <source>
        <dbReference type="Proteomes" id="UP001235849"/>
    </source>
</evidence>
<accession>A0ABT7B6E5</accession>
<evidence type="ECO:0000259" key="1">
    <source>
        <dbReference type="Pfam" id="PF01926"/>
    </source>
</evidence>
<comment type="caution">
    <text evidence="2">The sequence shown here is derived from an EMBL/GenBank/DDBJ whole genome shotgun (WGS) entry which is preliminary data.</text>
</comment>
<dbReference type="InterPro" id="IPR006073">
    <property type="entry name" value="GTP-bd"/>
</dbReference>
<dbReference type="Gene3D" id="3.40.50.300">
    <property type="entry name" value="P-loop containing nucleotide triphosphate hydrolases"/>
    <property type="match status" value="1"/>
</dbReference>
<proteinExistence type="predicted"/>
<reference evidence="2 3" key="1">
    <citation type="submission" date="2023-01" db="EMBL/GenBank/DDBJ databases">
        <title>Novel diversity within Roseofilum (Cyanobacteria; Desertifilaceae) from marine benthic mats with descriptions of four novel species.</title>
        <authorList>
            <person name="Wang Y."/>
            <person name="Berthold D.E."/>
            <person name="Hu J."/>
            <person name="Lefler F.W."/>
            <person name="Laughinghouse H.D. IV."/>
        </authorList>
    </citation>
    <scope>NUCLEOTIDE SEQUENCE [LARGE SCALE GENOMIC DNA]</scope>
    <source>
        <strain evidence="2 3">BLCC-M114</strain>
    </source>
</reference>
<protein>
    <submittedName>
        <fullName evidence="2">50S ribosome-binding GTPase</fullName>
    </submittedName>
</protein>
<organism evidence="2 3">
    <name type="scientific">Roseofilum capinflatum BLCC-M114</name>
    <dbReference type="NCBI Taxonomy" id="3022440"/>
    <lineage>
        <taxon>Bacteria</taxon>
        <taxon>Bacillati</taxon>
        <taxon>Cyanobacteriota</taxon>
        <taxon>Cyanophyceae</taxon>
        <taxon>Desertifilales</taxon>
        <taxon>Desertifilaceae</taxon>
        <taxon>Roseofilum</taxon>
        <taxon>Roseofilum capinflatum</taxon>
    </lineage>
</organism>